<gene>
    <name evidence="1" type="ORF">NG821_09210</name>
</gene>
<proteinExistence type="predicted"/>
<dbReference type="RefSeq" id="WP_252761371.1">
    <property type="nucleotide sequence ID" value="NZ_JAMXLY010000035.1"/>
</dbReference>
<evidence type="ECO:0000313" key="1">
    <source>
        <dbReference type="EMBL" id="MCO6026014.1"/>
    </source>
</evidence>
<name>A0ABT1BYG1_9BACT</name>
<keyword evidence="2" id="KW-1185">Reference proteome</keyword>
<dbReference type="EMBL" id="JAMXLY010000035">
    <property type="protein sequence ID" value="MCO6026014.1"/>
    <property type="molecule type" value="Genomic_DNA"/>
</dbReference>
<dbReference type="Proteomes" id="UP001204015">
    <property type="component" value="Unassembled WGS sequence"/>
</dbReference>
<reference evidence="1 2" key="1">
    <citation type="submission" date="2022-06" db="EMBL/GenBank/DDBJ databases">
        <title>A taxonomic note on the genus Prevotella: Description of four novel genera and emended description of the genera Hallella and Xylanibacter.</title>
        <authorList>
            <person name="Hitch T.C.A."/>
        </authorList>
    </citation>
    <scope>NUCLEOTIDE SEQUENCE [LARGE SCALE GENOMIC DNA]</scope>
    <source>
        <strain evidence="1 2">DSM 100619</strain>
    </source>
</reference>
<accession>A0ABT1BYG1</accession>
<dbReference type="Pfam" id="PF16412">
    <property type="entry name" value="DUF5020"/>
    <property type="match status" value="1"/>
</dbReference>
<comment type="caution">
    <text evidence="1">The sequence shown here is derived from an EMBL/GenBank/DDBJ whole genome shotgun (WGS) entry which is preliminary data.</text>
</comment>
<organism evidence="1 2">
    <name type="scientific">Segatella cerevisiae</name>
    <dbReference type="NCBI Taxonomy" id="2053716"/>
    <lineage>
        <taxon>Bacteria</taxon>
        <taxon>Pseudomonadati</taxon>
        <taxon>Bacteroidota</taxon>
        <taxon>Bacteroidia</taxon>
        <taxon>Bacteroidales</taxon>
        <taxon>Prevotellaceae</taxon>
        <taxon>Segatella</taxon>
    </lineage>
</organism>
<evidence type="ECO:0000313" key="2">
    <source>
        <dbReference type="Proteomes" id="UP001204015"/>
    </source>
</evidence>
<protein>
    <submittedName>
        <fullName evidence="1">DUF5020 family protein</fullName>
    </submittedName>
</protein>
<sequence length="245" mass="28329">MKKHFILSVFMTIFVSINAQNIQVHYDLGHSLYKSLTSRPSVTTTAELFKADKWGSTYSFIDMDFQRDGAAGAYLEFGRDINVSKNKQFAAHVEYNGGLSSDEEMWQATRFQHAVLVGPAWNWHNKSYSATFTVQTLYKYYFKNRHYHAHAYNSFQLTEVWGLQLAHNLITLSGFCDTWYDPHVNGKWIITSEPQWWINLNAVKGCEVPLSLGGEVEVSNNFVYNDYGRNNRFYAIPTLAVKWTF</sequence>